<dbReference type="GO" id="GO:0005737">
    <property type="term" value="C:cytoplasm"/>
    <property type="evidence" value="ECO:0007669"/>
    <property type="project" value="TreeGrafter"/>
</dbReference>
<dbReference type="Gene3D" id="3.30.40.10">
    <property type="entry name" value="Zinc/RING finger domain, C3HC4 (zinc finger)"/>
    <property type="match status" value="1"/>
</dbReference>
<organism evidence="2 3">
    <name type="scientific">Phaedon cochleariae</name>
    <name type="common">Mustard beetle</name>
    <dbReference type="NCBI Taxonomy" id="80249"/>
    <lineage>
        <taxon>Eukaryota</taxon>
        <taxon>Metazoa</taxon>
        <taxon>Ecdysozoa</taxon>
        <taxon>Arthropoda</taxon>
        <taxon>Hexapoda</taxon>
        <taxon>Insecta</taxon>
        <taxon>Pterygota</taxon>
        <taxon>Neoptera</taxon>
        <taxon>Endopterygota</taxon>
        <taxon>Coleoptera</taxon>
        <taxon>Polyphaga</taxon>
        <taxon>Cucujiformia</taxon>
        <taxon>Chrysomeloidea</taxon>
        <taxon>Chrysomelidae</taxon>
        <taxon>Chrysomelinae</taxon>
        <taxon>Chrysomelini</taxon>
        <taxon>Phaedon</taxon>
    </lineage>
</organism>
<gene>
    <name evidence="2" type="ORF">PHAECO_LOCUS915</name>
</gene>
<evidence type="ECO:0000256" key="1">
    <source>
        <dbReference type="SAM" id="MobiDB-lite"/>
    </source>
</evidence>
<name>A0A9P0DCS3_PHACE</name>
<keyword evidence="3" id="KW-1185">Reference proteome</keyword>
<dbReference type="GO" id="GO:0043161">
    <property type="term" value="P:proteasome-mediated ubiquitin-dependent protein catabolic process"/>
    <property type="evidence" value="ECO:0007669"/>
    <property type="project" value="TreeGrafter"/>
</dbReference>
<dbReference type="EMBL" id="OU896707">
    <property type="protein sequence ID" value="CAH1116153.1"/>
    <property type="molecule type" value="Genomic_DNA"/>
</dbReference>
<dbReference type="GO" id="GO:0031624">
    <property type="term" value="F:ubiquitin conjugating enzyme binding"/>
    <property type="evidence" value="ECO:0007669"/>
    <property type="project" value="TreeGrafter"/>
</dbReference>
<dbReference type="InterPro" id="IPR013083">
    <property type="entry name" value="Znf_RING/FYVE/PHD"/>
</dbReference>
<feature type="compositionally biased region" description="Basic and acidic residues" evidence="1">
    <location>
        <begin position="320"/>
        <end position="331"/>
    </location>
</feature>
<reference evidence="2" key="1">
    <citation type="submission" date="2022-01" db="EMBL/GenBank/DDBJ databases">
        <authorList>
            <person name="King R."/>
        </authorList>
    </citation>
    <scope>NUCLEOTIDE SEQUENCE</scope>
</reference>
<protein>
    <recommendedName>
        <fullName evidence="4">RING-type E3 ubiquitin transferase</fullName>
    </recommendedName>
</protein>
<evidence type="ECO:0000313" key="3">
    <source>
        <dbReference type="Proteomes" id="UP001153737"/>
    </source>
</evidence>
<accession>A0A9P0DCS3</accession>
<sequence>MMQKPCIPLSVIKDLICRQCQNFVSCGPVYVLPSSDTILCGRCRYLAKNVYQNKAYEALASMFLYPCCNWTNHCSRSLKWDESLQHEDQCTYSGCCSRFWLHPTTLCRRRREMPCGDIRLVAVPDHLLDHIKCVICQSYLTCEPVFIQPNGTNICHRCVHSNGVPPNCLRNYLYEQLSSIIIFPCVFRNRGCPTRLKFGKDLWQHESQCSYNQMFRKSTPKPGNQKEKGVIQTHSGHYYGTITPHSAPFAPPAPHADFDANMQLLKSLKNKQERKFVRAEEIGSSMGKVGSEDGSSSDYDVDRGSSYDKSSLGVPGTPTRIDEPDIKERPNNHQHAPQRDSGYYSSSVTRANSGSIAPVHPEYENVRVSRNNSYNQQHIPGFLSQTNITPERAQEVIPRNINYSNIGFQNTEGLQKNQPSLHLDYSLLAGHYPIFSNKGDGGDLQHRPSSNGGGMMVPKPIHLMRTDSLSSNKDLMDELKRRQSFLKSKKILEKSENNSPYEACQSLDDVLQVHDKIGQ</sequence>
<dbReference type="Proteomes" id="UP001153737">
    <property type="component" value="Chromosome 1"/>
</dbReference>
<reference evidence="2" key="2">
    <citation type="submission" date="2022-10" db="EMBL/GenBank/DDBJ databases">
        <authorList>
            <consortium name="ENA_rothamsted_submissions"/>
            <consortium name="culmorum"/>
            <person name="King R."/>
        </authorList>
    </citation>
    <scope>NUCLEOTIDE SEQUENCE</scope>
</reference>
<evidence type="ECO:0008006" key="4">
    <source>
        <dbReference type="Google" id="ProtNLM"/>
    </source>
</evidence>
<dbReference type="PANTHER" id="PTHR45877:SF2">
    <property type="entry name" value="E3 UBIQUITIN-PROTEIN LIGASE SINA-RELATED"/>
    <property type="match status" value="1"/>
</dbReference>
<proteinExistence type="predicted"/>
<feature type="region of interest" description="Disordered" evidence="1">
    <location>
        <begin position="279"/>
        <end position="356"/>
    </location>
</feature>
<dbReference type="GO" id="GO:0061630">
    <property type="term" value="F:ubiquitin protein ligase activity"/>
    <property type="evidence" value="ECO:0007669"/>
    <property type="project" value="TreeGrafter"/>
</dbReference>
<dbReference type="PANTHER" id="PTHR45877">
    <property type="entry name" value="E3 UBIQUITIN-PROTEIN LIGASE SIAH2"/>
    <property type="match status" value="1"/>
</dbReference>
<dbReference type="OrthoDB" id="6704469at2759"/>
<dbReference type="AlphaFoldDB" id="A0A9P0DCS3"/>
<feature type="compositionally biased region" description="Polar residues" evidence="1">
    <location>
        <begin position="343"/>
        <end position="355"/>
    </location>
</feature>
<dbReference type="InterPro" id="IPR004162">
    <property type="entry name" value="SINA-like_animal"/>
</dbReference>
<evidence type="ECO:0000313" key="2">
    <source>
        <dbReference type="EMBL" id="CAH1116153.1"/>
    </source>
</evidence>